<sequence>MSETAIYAAGAVCWRFIDGKLHILVVHRTAQGDVTIPKGKVDPGETLPQTAVREIAEETGLAVHLGASVAVSRYRMPNGREKIVHYWSAKARESAILHSTFRPNSEIAAIEWVTLKRARTYLTYKTDVAVLDAFEQLVAQDVTETFSLIVLRHGKARSRGTWSGADVERPLVALGVREAAALVPTVAAWGPKRIVTSDATRCVATVMPLAAALTIDIRREAGLGQAAHENGNGTVRRIVGKRVRSGKTAVLCTHRPVLPDVLREIALATGTPLGSYLDDAAALEPGGFSVVHLSKTNPASGIISIETYPPRT</sequence>
<keyword evidence="1" id="KW-0378">Hydrolase</keyword>
<evidence type="ECO:0000259" key="2">
    <source>
        <dbReference type="PROSITE" id="PS51462"/>
    </source>
</evidence>
<dbReference type="InterPro" id="IPR015797">
    <property type="entry name" value="NUDIX_hydrolase-like_dom_sf"/>
</dbReference>
<dbReference type="Gene3D" id="3.90.79.10">
    <property type="entry name" value="Nucleoside Triphosphate Pyrophosphohydrolase"/>
    <property type="match status" value="1"/>
</dbReference>
<dbReference type="PANTHER" id="PTHR21340:SF0">
    <property type="entry name" value="BIS(5'-NUCLEOSYL)-TETRAPHOSPHATASE [ASYMMETRICAL]"/>
    <property type="match status" value="1"/>
</dbReference>
<organism evidence="3 4">
    <name type="scientific">Agromyces seonyuensis</name>
    <dbReference type="NCBI Taxonomy" id="2662446"/>
    <lineage>
        <taxon>Bacteria</taxon>
        <taxon>Bacillati</taxon>
        <taxon>Actinomycetota</taxon>
        <taxon>Actinomycetes</taxon>
        <taxon>Micrococcales</taxon>
        <taxon>Microbacteriaceae</taxon>
        <taxon>Agromyces</taxon>
    </lineage>
</organism>
<evidence type="ECO:0000256" key="1">
    <source>
        <dbReference type="ARBA" id="ARBA00022801"/>
    </source>
</evidence>
<dbReference type="Pfam" id="PF00300">
    <property type="entry name" value="His_Phos_1"/>
    <property type="match status" value="1"/>
</dbReference>
<dbReference type="GO" id="GO:0006754">
    <property type="term" value="P:ATP biosynthetic process"/>
    <property type="evidence" value="ECO:0007669"/>
    <property type="project" value="TreeGrafter"/>
</dbReference>
<dbReference type="EMBL" id="WSTA01000011">
    <property type="protein sequence ID" value="MWB97705.1"/>
    <property type="molecule type" value="Genomic_DNA"/>
</dbReference>
<dbReference type="SUPFAM" id="SSF53254">
    <property type="entry name" value="Phosphoglycerate mutase-like"/>
    <property type="match status" value="1"/>
</dbReference>
<feature type="domain" description="Nudix hydrolase" evidence="2">
    <location>
        <begin position="6"/>
        <end position="136"/>
    </location>
</feature>
<protein>
    <submittedName>
        <fullName evidence="3">NUDIX domain-containing protein</fullName>
    </submittedName>
</protein>
<accession>A0A6I4NZ42</accession>
<dbReference type="GO" id="GO:0004081">
    <property type="term" value="F:bis(5'-nucleosyl)-tetraphosphatase (asymmetrical) activity"/>
    <property type="evidence" value="ECO:0007669"/>
    <property type="project" value="TreeGrafter"/>
</dbReference>
<evidence type="ECO:0000313" key="3">
    <source>
        <dbReference type="EMBL" id="MWB97705.1"/>
    </source>
</evidence>
<dbReference type="PROSITE" id="PS51462">
    <property type="entry name" value="NUDIX"/>
    <property type="match status" value="1"/>
</dbReference>
<evidence type="ECO:0000313" key="4">
    <source>
        <dbReference type="Proteomes" id="UP000438182"/>
    </source>
</evidence>
<dbReference type="InterPro" id="IPR051325">
    <property type="entry name" value="Nudix_hydrolase_domain"/>
</dbReference>
<dbReference type="RefSeq" id="WP_160423053.1">
    <property type="nucleotide sequence ID" value="NZ_WSTA01000011.1"/>
</dbReference>
<dbReference type="Gene3D" id="3.40.50.1240">
    <property type="entry name" value="Phosphoglycerate mutase-like"/>
    <property type="match status" value="1"/>
</dbReference>
<gene>
    <name evidence="3" type="ORF">GB864_03950</name>
</gene>
<dbReference type="GO" id="GO:0006167">
    <property type="term" value="P:AMP biosynthetic process"/>
    <property type="evidence" value="ECO:0007669"/>
    <property type="project" value="TreeGrafter"/>
</dbReference>
<dbReference type="Pfam" id="PF00293">
    <property type="entry name" value="NUDIX"/>
    <property type="match status" value="1"/>
</dbReference>
<dbReference type="AlphaFoldDB" id="A0A6I4NZ42"/>
<comment type="caution">
    <text evidence="3">The sequence shown here is derived from an EMBL/GenBank/DDBJ whole genome shotgun (WGS) entry which is preliminary data.</text>
</comment>
<name>A0A6I4NZ42_9MICO</name>
<reference evidence="3 4" key="1">
    <citation type="submission" date="2019-12" db="EMBL/GenBank/DDBJ databases">
        <authorList>
            <person name="Kim Y.S."/>
        </authorList>
    </citation>
    <scope>NUCLEOTIDE SEQUENCE [LARGE SCALE GENOMIC DNA]</scope>
    <source>
        <strain evidence="3 4">MMS17-SY077</strain>
    </source>
</reference>
<proteinExistence type="predicted"/>
<keyword evidence="4" id="KW-1185">Reference proteome</keyword>
<dbReference type="CDD" id="cd07067">
    <property type="entry name" value="HP_PGM_like"/>
    <property type="match status" value="1"/>
</dbReference>
<dbReference type="InterPro" id="IPR013078">
    <property type="entry name" value="His_Pase_superF_clade-1"/>
</dbReference>
<dbReference type="InterPro" id="IPR000086">
    <property type="entry name" value="NUDIX_hydrolase_dom"/>
</dbReference>
<dbReference type="PROSITE" id="PS00893">
    <property type="entry name" value="NUDIX_BOX"/>
    <property type="match status" value="1"/>
</dbReference>
<dbReference type="SMART" id="SM00855">
    <property type="entry name" value="PGAM"/>
    <property type="match status" value="1"/>
</dbReference>
<dbReference type="PANTHER" id="PTHR21340">
    <property type="entry name" value="DIADENOSINE 5,5-P1,P4-TETRAPHOSPHATE PYROPHOSPHOHYDROLASE MUTT"/>
    <property type="match status" value="1"/>
</dbReference>
<dbReference type="CDD" id="cd03673">
    <property type="entry name" value="NUDIX_Ap6A_hydrolase"/>
    <property type="match status" value="1"/>
</dbReference>
<dbReference type="InterPro" id="IPR020084">
    <property type="entry name" value="NUDIX_hydrolase_CS"/>
</dbReference>
<dbReference type="Proteomes" id="UP000438182">
    <property type="component" value="Unassembled WGS sequence"/>
</dbReference>
<dbReference type="InterPro" id="IPR029033">
    <property type="entry name" value="His_PPase_superfam"/>
</dbReference>
<dbReference type="SUPFAM" id="SSF55811">
    <property type="entry name" value="Nudix"/>
    <property type="match status" value="1"/>
</dbReference>